<protein>
    <submittedName>
        <fullName evidence="1">Uncharacterized protein</fullName>
    </submittedName>
</protein>
<feature type="non-terminal residue" evidence="1">
    <location>
        <position position="224"/>
    </location>
</feature>
<dbReference type="EMBL" id="LR798348">
    <property type="protein sequence ID" value="CAB5225325.1"/>
    <property type="molecule type" value="Genomic_DNA"/>
</dbReference>
<evidence type="ECO:0000313" key="1">
    <source>
        <dbReference type="EMBL" id="CAB5225325.1"/>
    </source>
</evidence>
<accession>A0A6J7X3X6</accession>
<proteinExistence type="predicted"/>
<name>A0A6J7X3X6_9CAUD</name>
<reference evidence="1" key="1">
    <citation type="submission" date="2020-05" db="EMBL/GenBank/DDBJ databases">
        <authorList>
            <person name="Chiriac C."/>
            <person name="Salcher M."/>
            <person name="Ghai R."/>
            <person name="Kavagutti S V."/>
        </authorList>
    </citation>
    <scope>NUCLEOTIDE SEQUENCE</scope>
</reference>
<organism evidence="1">
    <name type="scientific">uncultured Caudovirales phage</name>
    <dbReference type="NCBI Taxonomy" id="2100421"/>
    <lineage>
        <taxon>Viruses</taxon>
        <taxon>Duplodnaviria</taxon>
        <taxon>Heunggongvirae</taxon>
        <taxon>Uroviricota</taxon>
        <taxon>Caudoviricetes</taxon>
        <taxon>Peduoviridae</taxon>
        <taxon>Maltschvirus</taxon>
        <taxon>Maltschvirus maltsch</taxon>
    </lineage>
</organism>
<gene>
    <name evidence="1" type="ORF">UFOVP745_1</name>
</gene>
<sequence length="224" mass="24530">MPIINIPSRNVQLNFPDTMSDEEIQSAIDKEYPRGGEDVAFDIDQAKNAALEGQNLVNPFEQMSNDDYVLYRKHLADKKTSFGDALGIAKDTFSTIIEEAGTGLGTAAYMTAQGELGKVAESAKEGMVAGTVGLTDIASKILNPAKAIPTKEEFMGKPTTRLVENTQKEGATGLTYAWPSEVEDLTNEDDYNRLVESEKQRDADIVNRLYAMEVTMREAAVPEI</sequence>